<reference evidence="1" key="1">
    <citation type="submission" date="2009-07" db="EMBL/GenBank/DDBJ databases">
        <authorList>
            <consortium name="US DOE Joint Genome Institute (JGI-PGF)"/>
            <person name="Lucas S."/>
            <person name="Copeland A."/>
            <person name="Lapidus A."/>
            <person name="Glavina del Rio T."/>
            <person name="Tice H."/>
            <person name="Bruce D."/>
            <person name="Goodwin L."/>
            <person name="Pitluck S."/>
            <person name="Larimer F."/>
            <person name="Land M.L."/>
            <person name="Mouttaki H."/>
            <person name="He Z."/>
            <person name="Zhou J."/>
            <person name="Hemme C.L."/>
        </authorList>
    </citation>
    <scope>NUCLEOTIDE SEQUENCE [LARGE SCALE GENOMIC DNA]</scope>
    <source>
        <strain evidence="1">DSM 2782</strain>
    </source>
</reference>
<proteinExistence type="predicted"/>
<dbReference type="STRING" id="588581.Cpap_0489"/>
<evidence type="ECO:0000313" key="2">
    <source>
        <dbReference type="Proteomes" id="UP000003860"/>
    </source>
</evidence>
<name>F1THJ2_9FIRM</name>
<evidence type="ECO:0000313" key="1">
    <source>
        <dbReference type="EMBL" id="EGD46195.1"/>
    </source>
</evidence>
<dbReference type="OrthoDB" id="1739358at2"/>
<dbReference type="SUPFAM" id="SSF82171">
    <property type="entry name" value="DPP6 N-terminal domain-like"/>
    <property type="match status" value="1"/>
</dbReference>
<comment type="caution">
    <text evidence="1">The sequence shown here is derived from an EMBL/GenBank/DDBJ whole genome shotgun (WGS) entry which is preliminary data.</text>
</comment>
<dbReference type="EMBL" id="ACXX02000016">
    <property type="protein sequence ID" value="EGD46195.1"/>
    <property type="molecule type" value="Genomic_DNA"/>
</dbReference>
<dbReference type="AlphaFoldDB" id="F1THJ2"/>
<dbReference type="RefSeq" id="WP_004621905.1">
    <property type="nucleotide sequence ID" value="NZ_ACXX02000016.1"/>
</dbReference>
<sequence length="286" mass="32907">MKNKKLFLSISYVVLLSLLIAGAILFSKPSNNSNNIPKKNPRTEEKLNNGILAYKSEINCKEDVKIVNNQKKLDLQASLIENMNGEVTIDISYKIEGKKINKTIDTSKVPEIRNLLRFRKNFKKGYQIDKILVNDKANKLYFYVSGREDSSLTQTWLYAYNLKTFRTHKLFYDVGKFSDFQLSPNGKYNAFAYQSNSESSKSKGTKNKVVIIRCEDDKIILNGDKDIDGKTIGQDSGLYIYKYDFIKWENPQSCLLKQISEIKDGSCKIHVQNVYYNIAENKIKVK</sequence>
<protein>
    <submittedName>
        <fullName evidence="1">Uncharacterized protein</fullName>
    </submittedName>
</protein>
<dbReference type="Proteomes" id="UP000003860">
    <property type="component" value="Unassembled WGS sequence"/>
</dbReference>
<keyword evidence="2" id="KW-1185">Reference proteome</keyword>
<organism evidence="1 2">
    <name type="scientific">Ruminiclostridium papyrosolvens DSM 2782</name>
    <dbReference type="NCBI Taxonomy" id="588581"/>
    <lineage>
        <taxon>Bacteria</taxon>
        <taxon>Bacillati</taxon>
        <taxon>Bacillota</taxon>
        <taxon>Clostridia</taxon>
        <taxon>Eubacteriales</taxon>
        <taxon>Oscillospiraceae</taxon>
        <taxon>Ruminiclostridium</taxon>
    </lineage>
</organism>
<dbReference type="eggNOG" id="ENOG5033QIJ">
    <property type="taxonomic scope" value="Bacteria"/>
</dbReference>
<accession>F1THJ2</accession>
<reference evidence="1" key="2">
    <citation type="submission" date="2011-01" db="EMBL/GenBank/DDBJ databases">
        <title>The Non-contiguous Finished genome of Clostridium papyrosolvens.</title>
        <authorList>
            <person name="Lucas S."/>
            <person name="Copeland A."/>
            <person name="Lapidus A."/>
            <person name="Cheng J.-F."/>
            <person name="Goodwin L."/>
            <person name="Pitluck S."/>
            <person name="Misra M."/>
            <person name="Chertkov O."/>
            <person name="Detter J.C."/>
            <person name="Han C."/>
            <person name="Tapia R."/>
            <person name="Land M."/>
            <person name="Hauser L."/>
            <person name="Kyrpides N."/>
            <person name="Ivanova N."/>
            <person name="Pagani I."/>
            <person name="Mouttaki H."/>
            <person name="He Z."/>
            <person name="Zhou J."/>
            <person name="Hemme C.L."/>
            <person name="Woyke T."/>
        </authorList>
    </citation>
    <scope>NUCLEOTIDE SEQUENCE [LARGE SCALE GENOMIC DNA]</scope>
    <source>
        <strain evidence="1">DSM 2782</strain>
    </source>
</reference>
<gene>
    <name evidence="1" type="ORF">Cpap_0489</name>
</gene>